<name>A0A072V7Q3_MEDTR</name>
<protein>
    <submittedName>
        <fullName evidence="1 2">Uncharacterized protein</fullName>
    </submittedName>
</protein>
<keyword evidence="3" id="KW-1185">Reference proteome</keyword>
<evidence type="ECO:0000313" key="1">
    <source>
        <dbReference type="EMBL" id="KEH37837.1"/>
    </source>
</evidence>
<dbReference type="HOGENOM" id="CLU_1398232_0_0_1"/>
<proteinExistence type="predicted"/>
<sequence>MIYSIYKNNGKGRGFSDGRPNEISLKSCCECIKEGLKTYFVPEVVESEIVIQSEPEASSYKTVNISKSKNSKSKFLKNSESRVLKPKFQRRKTIVASWDSRPKGAKPKVFNEHKPLNFKRKAQKNKTKTFRINPKGPIKILIPKSEILDATDMLKKKGKSEIIIPGQWLLTTHDRRKVYRLIEELLLTTFKFSHK</sequence>
<evidence type="ECO:0000313" key="3">
    <source>
        <dbReference type="Proteomes" id="UP000002051"/>
    </source>
</evidence>
<dbReference type="AlphaFoldDB" id="A0A072V7Q3"/>
<reference evidence="1 3" key="1">
    <citation type="journal article" date="2011" name="Nature">
        <title>The Medicago genome provides insight into the evolution of rhizobial symbioses.</title>
        <authorList>
            <person name="Young N.D."/>
            <person name="Debelle F."/>
            <person name="Oldroyd G.E."/>
            <person name="Geurts R."/>
            <person name="Cannon S.B."/>
            <person name="Udvardi M.K."/>
            <person name="Benedito V.A."/>
            <person name="Mayer K.F."/>
            <person name="Gouzy J."/>
            <person name="Schoof H."/>
            <person name="Van de Peer Y."/>
            <person name="Proost S."/>
            <person name="Cook D.R."/>
            <person name="Meyers B.C."/>
            <person name="Spannagl M."/>
            <person name="Cheung F."/>
            <person name="De Mita S."/>
            <person name="Krishnakumar V."/>
            <person name="Gundlach H."/>
            <person name="Zhou S."/>
            <person name="Mudge J."/>
            <person name="Bharti A.K."/>
            <person name="Murray J.D."/>
            <person name="Naoumkina M.A."/>
            <person name="Rosen B."/>
            <person name="Silverstein K.A."/>
            <person name="Tang H."/>
            <person name="Rombauts S."/>
            <person name="Zhao P.X."/>
            <person name="Zhou P."/>
            <person name="Barbe V."/>
            <person name="Bardou P."/>
            <person name="Bechner M."/>
            <person name="Bellec A."/>
            <person name="Berger A."/>
            <person name="Berges H."/>
            <person name="Bidwell S."/>
            <person name="Bisseling T."/>
            <person name="Choisne N."/>
            <person name="Couloux A."/>
            <person name="Denny R."/>
            <person name="Deshpande S."/>
            <person name="Dai X."/>
            <person name="Doyle J.J."/>
            <person name="Dudez A.M."/>
            <person name="Farmer A.D."/>
            <person name="Fouteau S."/>
            <person name="Franken C."/>
            <person name="Gibelin C."/>
            <person name="Gish J."/>
            <person name="Goldstein S."/>
            <person name="Gonzalez A.J."/>
            <person name="Green P.J."/>
            <person name="Hallab A."/>
            <person name="Hartog M."/>
            <person name="Hua A."/>
            <person name="Humphray S.J."/>
            <person name="Jeong D.H."/>
            <person name="Jing Y."/>
            <person name="Jocker A."/>
            <person name="Kenton S.M."/>
            <person name="Kim D.J."/>
            <person name="Klee K."/>
            <person name="Lai H."/>
            <person name="Lang C."/>
            <person name="Lin S."/>
            <person name="Macmil S.L."/>
            <person name="Magdelenat G."/>
            <person name="Matthews L."/>
            <person name="McCorrison J."/>
            <person name="Monaghan E.L."/>
            <person name="Mun J.H."/>
            <person name="Najar F.Z."/>
            <person name="Nicholson C."/>
            <person name="Noirot C."/>
            <person name="O'Bleness M."/>
            <person name="Paule C.R."/>
            <person name="Poulain J."/>
            <person name="Prion F."/>
            <person name="Qin B."/>
            <person name="Qu C."/>
            <person name="Retzel E.F."/>
            <person name="Riddle C."/>
            <person name="Sallet E."/>
            <person name="Samain S."/>
            <person name="Samson N."/>
            <person name="Sanders I."/>
            <person name="Saurat O."/>
            <person name="Scarpelli C."/>
            <person name="Schiex T."/>
            <person name="Segurens B."/>
            <person name="Severin A.J."/>
            <person name="Sherrier D.J."/>
            <person name="Shi R."/>
            <person name="Sims S."/>
            <person name="Singer S.R."/>
            <person name="Sinharoy S."/>
            <person name="Sterck L."/>
            <person name="Viollet A."/>
            <person name="Wang B.B."/>
            <person name="Wang K."/>
            <person name="Wang M."/>
            <person name="Wang X."/>
            <person name="Warfsmann J."/>
            <person name="Weissenbach J."/>
            <person name="White D.D."/>
            <person name="White J.D."/>
            <person name="Wiley G.B."/>
            <person name="Wincker P."/>
            <person name="Xing Y."/>
            <person name="Yang L."/>
            <person name="Yao Z."/>
            <person name="Ying F."/>
            <person name="Zhai J."/>
            <person name="Zhou L."/>
            <person name="Zuber A."/>
            <person name="Denarie J."/>
            <person name="Dixon R.A."/>
            <person name="May G.D."/>
            <person name="Schwartz D.C."/>
            <person name="Rogers J."/>
            <person name="Quetier F."/>
            <person name="Town C.D."/>
            <person name="Roe B.A."/>
        </authorList>
    </citation>
    <scope>NUCLEOTIDE SEQUENCE [LARGE SCALE GENOMIC DNA]</scope>
    <source>
        <strain evidence="1">A17</strain>
        <strain evidence="2 3">cv. Jemalong A17</strain>
    </source>
</reference>
<dbReference type="Proteomes" id="UP000002051">
    <property type="component" value="Chromosome 2"/>
</dbReference>
<dbReference type="EnsemblPlants" id="KEH37837">
    <property type="protein sequence ID" value="KEH37837"/>
    <property type="gene ID" value="MTR_2g449760"/>
</dbReference>
<dbReference type="EMBL" id="CM001218">
    <property type="protein sequence ID" value="KEH37837.1"/>
    <property type="molecule type" value="Genomic_DNA"/>
</dbReference>
<evidence type="ECO:0000313" key="2">
    <source>
        <dbReference type="EnsemblPlants" id="KEH37837"/>
    </source>
</evidence>
<accession>A0A072V7Q3</accession>
<organism evidence="1 3">
    <name type="scientific">Medicago truncatula</name>
    <name type="common">Barrel medic</name>
    <name type="synonym">Medicago tribuloides</name>
    <dbReference type="NCBI Taxonomy" id="3880"/>
    <lineage>
        <taxon>Eukaryota</taxon>
        <taxon>Viridiplantae</taxon>
        <taxon>Streptophyta</taxon>
        <taxon>Embryophyta</taxon>
        <taxon>Tracheophyta</taxon>
        <taxon>Spermatophyta</taxon>
        <taxon>Magnoliopsida</taxon>
        <taxon>eudicotyledons</taxon>
        <taxon>Gunneridae</taxon>
        <taxon>Pentapetalae</taxon>
        <taxon>rosids</taxon>
        <taxon>fabids</taxon>
        <taxon>Fabales</taxon>
        <taxon>Fabaceae</taxon>
        <taxon>Papilionoideae</taxon>
        <taxon>50 kb inversion clade</taxon>
        <taxon>NPAAA clade</taxon>
        <taxon>Hologalegina</taxon>
        <taxon>IRL clade</taxon>
        <taxon>Trifolieae</taxon>
        <taxon>Medicago</taxon>
    </lineage>
</organism>
<gene>
    <name evidence="1" type="ordered locus">MTR_2g449760</name>
</gene>
<reference evidence="2" key="3">
    <citation type="submission" date="2015-04" db="UniProtKB">
        <authorList>
            <consortium name="EnsemblPlants"/>
        </authorList>
    </citation>
    <scope>IDENTIFICATION</scope>
    <source>
        <strain evidence="2">cv. Jemalong A17</strain>
    </source>
</reference>
<reference evidence="1 3" key="2">
    <citation type="journal article" date="2014" name="BMC Genomics">
        <title>An improved genome release (version Mt4.0) for the model legume Medicago truncatula.</title>
        <authorList>
            <person name="Tang H."/>
            <person name="Krishnakumar V."/>
            <person name="Bidwell S."/>
            <person name="Rosen B."/>
            <person name="Chan A."/>
            <person name="Zhou S."/>
            <person name="Gentzbittel L."/>
            <person name="Childs K.L."/>
            <person name="Yandell M."/>
            <person name="Gundlach H."/>
            <person name="Mayer K.F."/>
            <person name="Schwartz D.C."/>
            <person name="Town C.D."/>
        </authorList>
    </citation>
    <scope>GENOME REANNOTATION</scope>
    <source>
        <strain evidence="1">A17</strain>
        <strain evidence="2 3">cv. Jemalong A17</strain>
    </source>
</reference>